<organism evidence="2">
    <name type="scientific">Trebouxia lynnae</name>
    <dbReference type="NCBI Taxonomy" id="1825957"/>
    <lineage>
        <taxon>Eukaryota</taxon>
        <taxon>Viridiplantae</taxon>
        <taxon>Chlorophyta</taxon>
        <taxon>core chlorophytes</taxon>
        <taxon>Trebouxiophyceae</taxon>
        <taxon>Trebouxiales</taxon>
        <taxon>Trebouxiaceae</taxon>
        <taxon>Trebouxia</taxon>
    </lineage>
</organism>
<feature type="signal peptide" evidence="1">
    <location>
        <begin position="1"/>
        <end position="26"/>
    </location>
</feature>
<keyword evidence="1" id="KW-0732">Signal</keyword>
<dbReference type="AlphaFoldDB" id="A0A7L9QEJ4"/>
<protein>
    <submittedName>
        <fullName evidence="2">Putative extracellular protein TR9_075</fullName>
    </submittedName>
</protein>
<name>A0A7L9QEJ4_9CHLO</name>
<dbReference type="EMBL" id="MT439026">
    <property type="protein sequence ID" value="QOL01273.1"/>
    <property type="molecule type" value="mRNA"/>
</dbReference>
<proteinExistence type="evidence at transcript level"/>
<accession>A0A7L9QEJ4</accession>
<dbReference type="PROSITE" id="PS51257">
    <property type="entry name" value="PROKAR_LIPOPROTEIN"/>
    <property type="match status" value="1"/>
</dbReference>
<evidence type="ECO:0000256" key="1">
    <source>
        <dbReference type="SAM" id="SignalP"/>
    </source>
</evidence>
<sequence>MVVVICRTSVFLVWACVTAVLGCTNAASAAPVERKYDGRSRSALSSRKLLAANEAVKTIFSNGWAPGCSWYASGAFNISVVAGAGIGQSFGLCTTFPGTGGWMTFRCSKPDDLTTAIRQSSGIEFYISQLPNEQIGSSKGDDIIPEGLELVLQDANADFTCKRPLGSGHITSNGLVQTSIMFQGELSDLSENDQDCRPALQDATAVGFRSLQGGTTFCLDDVQLI</sequence>
<reference evidence="2" key="1">
    <citation type="journal article" date="2020" name="Microb. Ecol.">
        <title>The Under-explored Extracellular Proteome of Aero-Terrestrial Microalgae Provides Clues on Different Mechanisms of Desiccation Tolerance in Non-Model Organisms.</title>
        <authorList>
            <person name="Gonzalez-Hourcade M."/>
            <person name="Del Campo E.M."/>
            <person name="Casano L.M."/>
        </authorList>
    </citation>
    <scope>NUCLEOTIDE SEQUENCE</scope>
    <source>
        <strain evidence="2">TR9</strain>
    </source>
</reference>
<feature type="chain" id="PRO_5029551123" evidence="1">
    <location>
        <begin position="27"/>
        <end position="225"/>
    </location>
</feature>
<evidence type="ECO:0000313" key="2">
    <source>
        <dbReference type="EMBL" id="QOL01273.1"/>
    </source>
</evidence>